<dbReference type="PROSITE" id="PS51257">
    <property type="entry name" value="PROKAR_LIPOPROTEIN"/>
    <property type="match status" value="1"/>
</dbReference>
<evidence type="ECO:0000313" key="3">
    <source>
        <dbReference type="EMBL" id="ODA68396.1"/>
    </source>
</evidence>
<keyword evidence="2" id="KW-0732">Signal</keyword>
<proteinExistence type="predicted"/>
<feature type="chain" id="PRO_5009116727" description="Tetratricopeptide repeat protein" evidence="2">
    <location>
        <begin position="28"/>
        <end position="348"/>
    </location>
</feature>
<gene>
    <name evidence="3" type="ORF">A7A08_00219</name>
</gene>
<feature type="region of interest" description="Disordered" evidence="1">
    <location>
        <begin position="299"/>
        <end position="348"/>
    </location>
</feature>
<organism evidence="3 4">
    <name type="scientific">Methyloligella halotolerans</name>
    <dbReference type="NCBI Taxonomy" id="1177755"/>
    <lineage>
        <taxon>Bacteria</taxon>
        <taxon>Pseudomonadati</taxon>
        <taxon>Pseudomonadota</taxon>
        <taxon>Alphaproteobacteria</taxon>
        <taxon>Hyphomicrobiales</taxon>
        <taxon>Hyphomicrobiaceae</taxon>
        <taxon>Methyloligella</taxon>
    </lineage>
</organism>
<evidence type="ECO:0000256" key="2">
    <source>
        <dbReference type="SAM" id="SignalP"/>
    </source>
</evidence>
<keyword evidence="4" id="KW-1185">Reference proteome</keyword>
<dbReference type="SUPFAM" id="SSF48452">
    <property type="entry name" value="TPR-like"/>
    <property type="match status" value="1"/>
</dbReference>
<dbReference type="STRING" id="1177755.A7A08_00219"/>
<sequence>MKAGCGHLAAIMAALCVVLCGCAPAFASTSTVAKAQPLTPSQIESRREAMLVEMMARPNDLDLAFEYVKLSKMAGDLEGAVSTLERMLIYQPNTPQIQLELGILYYQLGAYEVSRNYLQQAKVNPATPPQIAQQVQIYIEQLDVTAEPETFSGSIYSGIRWESNANTGPANNSVTLNGIDFTLDDQAVGRSGWSNLTIGNVHYSHDRERQGDTFEFDFLAYNSWYFDSVLQDINLNFFEATVGPSYNLKRWEMPKSRGYVYAIGDLAYLGQDYYFSAPGAGLRWTSFAAERSFLAPASRPVCGTSTTPPSCRPRACATAPRPASASPTPTSWRRASSSPPRVMPSART</sequence>
<accession>A0A1E2S1M2</accession>
<reference evidence="3 4" key="1">
    <citation type="submission" date="2016-07" db="EMBL/GenBank/DDBJ databases">
        <title>Draft genome sequence of Methyloligella halotolerans C2T (VKM B-2706T=CCUG 61687T=DSM 25045T), a halotolerant polyhydroxybutyrate accumulating methylotroph.</title>
        <authorList>
            <person name="Vasilenko O.V."/>
            <person name="Doronina N.V."/>
            <person name="Poroshina M.N."/>
            <person name="Tarlachkov S.V."/>
            <person name="Trotsenko Y.A."/>
        </authorList>
    </citation>
    <scope>NUCLEOTIDE SEQUENCE [LARGE SCALE GENOMIC DNA]</scope>
    <source>
        <strain evidence="3 4">VKM B-2706</strain>
    </source>
</reference>
<protein>
    <recommendedName>
        <fullName evidence="5">Tetratricopeptide repeat protein</fullName>
    </recommendedName>
</protein>
<name>A0A1E2S1M2_9HYPH</name>
<evidence type="ECO:0000256" key="1">
    <source>
        <dbReference type="SAM" id="MobiDB-lite"/>
    </source>
</evidence>
<feature type="compositionally biased region" description="Low complexity" evidence="1">
    <location>
        <begin position="308"/>
        <end position="331"/>
    </location>
</feature>
<dbReference type="InterPro" id="IPR011990">
    <property type="entry name" value="TPR-like_helical_dom_sf"/>
</dbReference>
<evidence type="ECO:0008006" key="5">
    <source>
        <dbReference type="Google" id="ProtNLM"/>
    </source>
</evidence>
<comment type="caution">
    <text evidence="3">The sequence shown here is derived from an EMBL/GenBank/DDBJ whole genome shotgun (WGS) entry which is preliminary data.</text>
</comment>
<evidence type="ECO:0000313" key="4">
    <source>
        <dbReference type="Proteomes" id="UP000095087"/>
    </source>
</evidence>
<feature type="signal peptide" evidence="2">
    <location>
        <begin position="1"/>
        <end position="27"/>
    </location>
</feature>
<dbReference type="AlphaFoldDB" id="A0A1E2S1M2"/>
<dbReference type="EMBL" id="MASI01000001">
    <property type="protein sequence ID" value="ODA68396.1"/>
    <property type="molecule type" value="Genomic_DNA"/>
</dbReference>
<dbReference type="Proteomes" id="UP000095087">
    <property type="component" value="Unassembled WGS sequence"/>
</dbReference>
<dbReference type="Gene3D" id="1.25.40.10">
    <property type="entry name" value="Tetratricopeptide repeat domain"/>
    <property type="match status" value="1"/>
</dbReference>